<dbReference type="OrthoDB" id="6134204at2759"/>
<dbReference type="KEGG" id="lak:106163563"/>
<dbReference type="PANTHER" id="PTHR46704">
    <property type="entry name" value="CXC DOMAIN-CONTAINING PROTEIN-RELATED"/>
    <property type="match status" value="1"/>
</dbReference>
<dbReference type="PANTHER" id="PTHR46704:SF9">
    <property type="entry name" value="BHLH DOMAIN-CONTAINING PROTEIN"/>
    <property type="match status" value="1"/>
</dbReference>
<dbReference type="RefSeq" id="XP_013396647.1">
    <property type="nucleotide sequence ID" value="XM_013541193.1"/>
</dbReference>
<protein>
    <submittedName>
        <fullName evidence="3">Uncharacterized protein LOC106163563</fullName>
    </submittedName>
</protein>
<dbReference type="AlphaFoldDB" id="A0A1S3IEI9"/>
<reference evidence="3" key="1">
    <citation type="submission" date="2025-08" db="UniProtKB">
        <authorList>
            <consortium name="RefSeq"/>
        </authorList>
    </citation>
    <scope>IDENTIFICATION</scope>
    <source>
        <tissue evidence="3">Gonads</tissue>
    </source>
</reference>
<evidence type="ECO:0000313" key="2">
    <source>
        <dbReference type="Proteomes" id="UP000085678"/>
    </source>
</evidence>
<accession>A0A1S3IEI9</accession>
<feature type="region of interest" description="Disordered" evidence="1">
    <location>
        <begin position="208"/>
        <end position="246"/>
    </location>
</feature>
<evidence type="ECO:0000313" key="3">
    <source>
        <dbReference type="RefSeq" id="XP_013396647.1"/>
    </source>
</evidence>
<organism evidence="2 3">
    <name type="scientific">Lingula anatina</name>
    <name type="common">Brachiopod</name>
    <name type="synonym">Lingula unguis</name>
    <dbReference type="NCBI Taxonomy" id="7574"/>
    <lineage>
        <taxon>Eukaryota</taxon>
        <taxon>Metazoa</taxon>
        <taxon>Spiralia</taxon>
        <taxon>Lophotrochozoa</taxon>
        <taxon>Brachiopoda</taxon>
        <taxon>Linguliformea</taxon>
        <taxon>Lingulata</taxon>
        <taxon>Lingulida</taxon>
        <taxon>Linguloidea</taxon>
        <taxon>Lingulidae</taxon>
        <taxon>Lingula</taxon>
    </lineage>
</organism>
<keyword evidence="2" id="KW-1185">Reference proteome</keyword>
<sequence>MKQAKIQKERGAVLVEKATEPPTKKLRSSSPAFTGSGHLWPDICVICKKKEKWITVRNNRERDRLMQAETVTAGNLTKSAELKNDESVLVHIRGKDCIAIKLKYHRKCFNTYTRHAGDKKMPAKPVKYQNSYKAFCNFVVKKRLIRRMELLQMSQLTSLFKAEIEKHADGDTSDIRNDKLKRWLMRDFPQLIFRKIQGNRSESVFVKELQPTDHLKHQKGSSGTSGSKSKGEAISTPQRRTAERNGGKLVSLFQAGMILKSCLKDTPDMTTPWHSFSCECTNAAAKEFIPNELYNLLSWAISASEEPTLDNLSLPEEVHTRLLSICQDIVHLASKGRKSTPKSLVQKDT</sequence>
<dbReference type="Proteomes" id="UP000085678">
    <property type="component" value="Unplaced"/>
</dbReference>
<dbReference type="InParanoid" id="A0A1S3IEI9"/>
<name>A0A1S3IEI9_LINAN</name>
<dbReference type="GeneID" id="106163563"/>
<evidence type="ECO:0000256" key="1">
    <source>
        <dbReference type="SAM" id="MobiDB-lite"/>
    </source>
</evidence>
<gene>
    <name evidence="3" type="primary">LOC106163563</name>
</gene>
<proteinExistence type="predicted"/>